<dbReference type="AlphaFoldDB" id="A0A1Y5E296"/>
<evidence type="ECO:0000256" key="2">
    <source>
        <dbReference type="SAM" id="SignalP"/>
    </source>
</evidence>
<reference evidence="4" key="1">
    <citation type="journal article" date="2017" name="Proc. Natl. Acad. Sci. U.S.A.">
        <title>Simulation of Deepwater Horizon oil plume reveals substrate specialization within a complex community of hydrocarbon degraders.</title>
        <authorList>
            <person name="Hu P."/>
            <person name="Dubinsky E.A."/>
            <person name="Probst A.J."/>
            <person name="Wang J."/>
            <person name="Sieber C.M.K."/>
            <person name="Tom L.M."/>
            <person name="Gardinali P."/>
            <person name="Banfield J.F."/>
            <person name="Atlas R.M."/>
            <person name="Andersen G.L."/>
        </authorList>
    </citation>
    <scope>NUCLEOTIDE SEQUENCE [LARGE SCALE GENOMIC DNA]</scope>
</reference>
<comment type="caution">
    <text evidence="3">The sequence shown here is derived from an EMBL/GenBank/DDBJ whole genome shotgun (WGS) entry which is preliminary data.</text>
</comment>
<feature type="region of interest" description="Disordered" evidence="1">
    <location>
        <begin position="338"/>
        <end position="374"/>
    </location>
</feature>
<evidence type="ECO:0008006" key="5">
    <source>
        <dbReference type="Google" id="ProtNLM"/>
    </source>
</evidence>
<name>A0A1Y5E296_COLPS</name>
<gene>
    <name evidence="3" type="ORF">A9Q75_17920</name>
</gene>
<dbReference type="PANTHER" id="PTHR41339:SF1">
    <property type="entry name" value="SECRETED PROTEIN"/>
    <property type="match status" value="1"/>
</dbReference>
<proteinExistence type="predicted"/>
<dbReference type="PROSITE" id="PS51257">
    <property type="entry name" value="PROKAR_LIPOPROTEIN"/>
    <property type="match status" value="1"/>
</dbReference>
<evidence type="ECO:0000256" key="1">
    <source>
        <dbReference type="SAM" id="MobiDB-lite"/>
    </source>
</evidence>
<dbReference type="EMBL" id="MAAF01000110">
    <property type="protein sequence ID" value="OUR75536.1"/>
    <property type="molecule type" value="Genomic_DNA"/>
</dbReference>
<dbReference type="Proteomes" id="UP000243053">
    <property type="component" value="Unassembled WGS sequence"/>
</dbReference>
<accession>A0A1Y5E296</accession>
<keyword evidence="2" id="KW-0732">Signal</keyword>
<feature type="chain" id="PRO_5012712071" description="Lipoprotein" evidence="2">
    <location>
        <begin position="20"/>
        <end position="556"/>
    </location>
</feature>
<protein>
    <recommendedName>
        <fullName evidence="5">Lipoprotein</fullName>
    </recommendedName>
</protein>
<feature type="signal peptide" evidence="2">
    <location>
        <begin position="1"/>
        <end position="19"/>
    </location>
</feature>
<dbReference type="PANTHER" id="PTHR41339">
    <property type="entry name" value="LIPL48"/>
    <property type="match status" value="1"/>
</dbReference>
<feature type="region of interest" description="Disordered" evidence="1">
    <location>
        <begin position="32"/>
        <end position="55"/>
    </location>
</feature>
<evidence type="ECO:0000313" key="4">
    <source>
        <dbReference type="Proteomes" id="UP000243053"/>
    </source>
</evidence>
<evidence type="ECO:0000313" key="3">
    <source>
        <dbReference type="EMBL" id="OUR75536.1"/>
    </source>
</evidence>
<sequence>MKLKQIFQVSIVAGALALAGCGGDINVTPTVNDNSVDNSSNNSGNTTPNTGDTNPCATRGDLQGAFDGQDCSYSAAFASKNVEITEDLTFAELASDGVHVFNGALLIGKDCNTTTSCTVVANGPTLTVEAGANLAFDSGEAIIRVARGAKINAVGTIDKPINFTSANAYNRLDVVGDGPQFADWGGIIINGSGITNQCTDVERDAGTCNAPTEGVLSHFGGNDNADNSGTIQYAKIWYAGSGPKTGGAGDDLNSLTLNGVGSGTSFDYIHIHQGFDDGIEFFGGASTLKHIVVTDTQDDGIDIDGGWQGKAQFIVVKHGTVKSKREVISPAIVDKSGVEEKPEEKFPAGTPLFMGNNGFETDGEKNSGSEYSQAPASNPIIANVTVITTDGKSLRDGDPSQAFKFDDAIQGMYYNVLMVKTDGTNGTDCVQFKSDGEKNADKLSFTSSAMACINEFKGDSVFGSKAPVALQGTAKTDWFDNSAANERIGGNASVLAANGFATNTASTDITVTANDLSSLNDSFFEKVSHVGAVSDQDTGSDWYKWVETAITAADLD</sequence>
<organism evidence="3 4">
    <name type="scientific">Colwellia psychrerythraea</name>
    <name type="common">Vibrio psychroerythus</name>
    <dbReference type="NCBI Taxonomy" id="28229"/>
    <lineage>
        <taxon>Bacteria</taxon>
        <taxon>Pseudomonadati</taxon>
        <taxon>Pseudomonadota</taxon>
        <taxon>Gammaproteobacteria</taxon>
        <taxon>Alteromonadales</taxon>
        <taxon>Colwelliaceae</taxon>
        <taxon>Colwellia</taxon>
    </lineage>
</organism>